<dbReference type="InterPro" id="IPR022877">
    <property type="entry name" value="UPF0173"/>
</dbReference>
<dbReference type="AlphaFoldDB" id="A0A0P1FXX9"/>
<sequence>MKITWLGHASFRLEIEDQVLLIDPWFTGNPMFPEGREDEATDGATAILLTHGHGDHSNDAVRLAKSLSVPLVGIYDLMSHWETKQGIATVGFNKGGTVRLGAVAVTMVNAVHSSSIAGTDGPVYAGAEAGFMIAGEGHTIYVSGDTDVMADMKIFNDLHAPDIGILAAGGHFTMDMKRAAYAAKTFFDFKTVIPCHYKTFPLLEQSAEALRAALPGVDVIEPEVLTPIAFIRSD</sequence>
<dbReference type="InterPro" id="IPR001279">
    <property type="entry name" value="Metallo-B-lactamas"/>
</dbReference>
<keyword evidence="6" id="KW-1185">Reference proteome</keyword>
<gene>
    <name evidence="4" type="ORF">TL5118_03014</name>
    <name evidence="5" type="ORF">TL5120_03554</name>
</gene>
<accession>A0A0P1FXX9</accession>
<proteinExistence type="inferred from homology"/>
<feature type="domain" description="Metallo-beta-lactamase" evidence="3">
    <location>
        <begin position="7"/>
        <end position="196"/>
    </location>
</feature>
<dbReference type="InterPro" id="IPR050114">
    <property type="entry name" value="UPF0173_UPF0282_UlaG_hydrolase"/>
</dbReference>
<dbReference type="Proteomes" id="UP000051086">
    <property type="component" value="Unassembled WGS sequence"/>
</dbReference>
<evidence type="ECO:0000313" key="5">
    <source>
        <dbReference type="EMBL" id="CUH73742.1"/>
    </source>
</evidence>
<dbReference type="SUPFAM" id="SSF56281">
    <property type="entry name" value="Metallo-hydrolase/oxidoreductase"/>
    <property type="match status" value="1"/>
</dbReference>
<dbReference type="PANTHER" id="PTHR43546:SF3">
    <property type="entry name" value="UPF0173 METAL-DEPENDENT HYDROLASE MJ1163"/>
    <property type="match status" value="1"/>
</dbReference>
<reference evidence="5 7" key="1">
    <citation type="submission" date="2015-09" db="EMBL/GenBank/DDBJ databases">
        <authorList>
            <consortium name="Swine Surveillance"/>
        </authorList>
    </citation>
    <scope>NUCLEOTIDE SEQUENCE [LARGE SCALE GENOMIC DNA]</scope>
    <source>
        <strain evidence="5 7">5120</strain>
    </source>
</reference>
<evidence type="ECO:0000256" key="1">
    <source>
        <dbReference type="ARBA" id="ARBA00022801"/>
    </source>
</evidence>
<dbReference type="EMBL" id="CYSC01000041">
    <property type="protein sequence ID" value="CUH73742.1"/>
    <property type="molecule type" value="Genomic_DNA"/>
</dbReference>
<evidence type="ECO:0000313" key="6">
    <source>
        <dbReference type="Proteomes" id="UP000051086"/>
    </source>
</evidence>
<dbReference type="SMART" id="SM00849">
    <property type="entry name" value="Lactamase_B"/>
    <property type="match status" value="1"/>
</dbReference>
<dbReference type="EMBL" id="CYSB01000038">
    <property type="protein sequence ID" value="CUH69055.1"/>
    <property type="molecule type" value="Genomic_DNA"/>
</dbReference>
<dbReference type="InterPro" id="IPR036866">
    <property type="entry name" value="RibonucZ/Hydroxyglut_hydro"/>
</dbReference>
<evidence type="ECO:0000259" key="3">
    <source>
        <dbReference type="SMART" id="SM00849"/>
    </source>
</evidence>
<protein>
    <recommendedName>
        <fullName evidence="2">UPF0173 metal-dependent hydrolase TL5118_03014</fullName>
    </recommendedName>
</protein>
<dbReference type="GO" id="GO:0016787">
    <property type="term" value="F:hydrolase activity"/>
    <property type="evidence" value="ECO:0007669"/>
    <property type="project" value="UniProtKB-UniRule"/>
</dbReference>
<evidence type="ECO:0000313" key="7">
    <source>
        <dbReference type="Proteomes" id="UP000051887"/>
    </source>
</evidence>
<dbReference type="RefSeq" id="WP_058244869.1">
    <property type="nucleotide sequence ID" value="NZ_CYSB01000038.1"/>
</dbReference>
<dbReference type="Pfam" id="PF12706">
    <property type="entry name" value="Lactamase_B_2"/>
    <property type="match status" value="1"/>
</dbReference>
<evidence type="ECO:0000256" key="2">
    <source>
        <dbReference type="HAMAP-Rule" id="MF_00457"/>
    </source>
</evidence>
<dbReference type="PANTHER" id="PTHR43546">
    <property type="entry name" value="UPF0173 METAL-DEPENDENT HYDROLASE MJ1163-RELATED"/>
    <property type="match status" value="1"/>
</dbReference>
<organism evidence="5 7">
    <name type="scientific">Thalassovita autumnalis</name>
    <dbReference type="NCBI Taxonomy" id="2072972"/>
    <lineage>
        <taxon>Bacteria</taxon>
        <taxon>Pseudomonadati</taxon>
        <taxon>Pseudomonadota</taxon>
        <taxon>Alphaproteobacteria</taxon>
        <taxon>Rhodobacterales</taxon>
        <taxon>Roseobacteraceae</taxon>
        <taxon>Thalassovita</taxon>
    </lineage>
</organism>
<dbReference type="Gene3D" id="3.60.15.10">
    <property type="entry name" value="Ribonuclease Z/Hydroxyacylglutathione hydrolase-like"/>
    <property type="match status" value="1"/>
</dbReference>
<dbReference type="HAMAP" id="MF_00457">
    <property type="entry name" value="UPF0173"/>
    <property type="match status" value="1"/>
</dbReference>
<dbReference type="OrthoDB" id="9789133at2"/>
<evidence type="ECO:0000313" key="4">
    <source>
        <dbReference type="EMBL" id="CUH69055.1"/>
    </source>
</evidence>
<comment type="similarity">
    <text evidence="2">Belongs to the UPF0173 family.</text>
</comment>
<name>A0A0P1FXX9_9RHOB</name>
<reference evidence="4 6" key="2">
    <citation type="submission" date="2015-09" db="EMBL/GenBank/DDBJ databases">
        <authorList>
            <person name="Rodrigo-Torres L."/>
            <person name="Arahal D.R."/>
        </authorList>
    </citation>
    <scope>NUCLEOTIDE SEQUENCE [LARGE SCALE GENOMIC DNA]</scope>
    <source>
        <strain evidence="4 6">CECT 5118</strain>
    </source>
</reference>
<dbReference type="Proteomes" id="UP000051887">
    <property type="component" value="Unassembled WGS sequence"/>
</dbReference>
<dbReference type="NCBIfam" id="NF001911">
    <property type="entry name" value="PRK00685.1"/>
    <property type="match status" value="1"/>
</dbReference>
<keyword evidence="1 2" id="KW-0378">Hydrolase</keyword>